<evidence type="ECO:0000256" key="1">
    <source>
        <dbReference type="SAM" id="Phobius"/>
    </source>
</evidence>
<feature type="transmembrane region" description="Helical" evidence="1">
    <location>
        <begin position="88"/>
        <end position="105"/>
    </location>
</feature>
<feature type="transmembrane region" description="Helical" evidence="1">
    <location>
        <begin position="58"/>
        <end position="76"/>
    </location>
</feature>
<feature type="transmembrane region" description="Helical" evidence="1">
    <location>
        <begin position="6"/>
        <end position="23"/>
    </location>
</feature>
<protein>
    <submittedName>
        <fullName evidence="2">Uncharacterized protein</fullName>
    </submittedName>
</protein>
<keyword evidence="1" id="KW-0472">Membrane</keyword>
<dbReference type="EMBL" id="MN739054">
    <property type="protein sequence ID" value="QHS86380.1"/>
    <property type="molecule type" value="Genomic_DNA"/>
</dbReference>
<keyword evidence="1" id="KW-1133">Transmembrane helix</keyword>
<dbReference type="AlphaFoldDB" id="A0A6C0B2V9"/>
<proteinExistence type="predicted"/>
<name>A0A6C0B2V9_9ZZZZ</name>
<feature type="transmembrane region" description="Helical" evidence="1">
    <location>
        <begin position="30"/>
        <end position="52"/>
    </location>
</feature>
<organism evidence="2">
    <name type="scientific">viral metagenome</name>
    <dbReference type="NCBI Taxonomy" id="1070528"/>
    <lineage>
        <taxon>unclassified sequences</taxon>
        <taxon>metagenomes</taxon>
        <taxon>organismal metagenomes</taxon>
    </lineage>
</organism>
<sequence>MKDFFVHLAHILLFSTFLGYIGIKQSKMPTYIYPIILATGIFVILYHIYKSIFKKDAWVNYIHILIVGPLLVYIGLQKEETPRKVFEIVLMLAFASLGYHGYYILNSKD</sequence>
<accession>A0A6C0B2V9</accession>
<keyword evidence="1" id="KW-0812">Transmembrane</keyword>
<evidence type="ECO:0000313" key="2">
    <source>
        <dbReference type="EMBL" id="QHS86380.1"/>
    </source>
</evidence>
<reference evidence="2" key="1">
    <citation type="journal article" date="2020" name="Nature">
        <title>Giant virus diversity and host interactions through global metagenomics.</title>
        <authorList>
            <person name="Schulz F."/>
            <person name="Roux S."/>
            <person name="Paez-Espino D."/>
            <person name="Jungbluth S."/>
            <person name="Walsh D.A."/>
            <person name="Denef V.J."/>
            <person name="McMahon K.D."/>
            <person name="Konstantinidis K.T."/>
            <person name="Eloe-Fadrosh E.A."/>
            <person name="Kyrpides N.C."/>
            <person name="Woyke T."/>
        </authorList>
    </citation>
    <scope>NUCLEOTIDE SEQUENCE</scope>
    <source>
        <strain evidence="2">GVMAG-M-3300009187-29</strain>
    </source>
</reference>